<organism evidence="1 2">
    <name type="scientific">Arctium lappa</name>
    <name type="common">Greater burdock</name>
    <name type="synonym">Lappa major</name>
    <dbReference type="NCBI Taxonomy" id="4217"/>
    <lineage>
        <taxon>Eukaryota</taxon>
        <taxon>Viridiplantae</taxon>
        <taxon>Streptophyta</taxon>
        <taxon>Embryophyta</taxon>
        <taxon>Tracheophyta</taxon>
        <taxon>Spermatophyta</taxon>
        <taxon>Magnoliopsida</taxon>
        <taxon>eudicotyledons</taxon>
        <taxon>Gunneridae</taxon>
        <taxon>Pentapetalae</taxon>
        <taxon>asterids</taxon>
        <taxon>campanulids</taxon>
        <taxon>Asterales</taxon>
        <taxon>Asteraceae</taxon>
        <taxon>Carduoideae</taxon>
        <taxon>Cardueae</taxon>
        <taxon>Arctiinae</taxon>
        <taxon>Arctium</taxon>
    </lineage>
</organism>
<evidence type="ECO:0000313" key="1">
    <source>
        <dbReference type="EMBL" id="KAI3747148.1"/>
    </source>
</evidence>
<reference evidence="2" key="1">
    <citation type="journal article" date="2022" name="Mol. Ecol. Resour.">
        <title>The genomes of chicory, endive, great burdock and yacon provide insights into Asteraceae palaeo-polyploidization history and plant inulin production.</title>
        <authorList>
            <person name="Fan W."/>
            <person name="Wang S."/>
            <person name="Wang H."/>
            <person name="Wang A."/>
            <person name="Jiang F."/>
            <person name="Liu H."/>
            <person name="Zhao H."/>
            <person name="Xu D."/>
            <person name="Zhang Y."/>
        </authorList>
    </citation>
    <scope>NUCLEOTIDE SEQUENCE [LARGE SCALE GENOMIC DNA]</scope>
    <source>
        <strain evidence="2">cv. Niubang</strain>
    </source>
</reference>
<keyword evidence="2" id="KW-1185">Reference proteome</keyword>
<sequence>MTQSYCHHRVLLEPDQETIGKILETKTMSKKFDLKGLILDYFDISSEASKIYTKLLKSIFQIQSNYPSIEQILYIVIEDYPPQSDAATCGLVEVVAMALAHPNCTCHGSIVLQLTLEAIYEETWKPSAFEKQATEENWRST</sequence>
<dbReference type="Proteomes" id="UP001055879">
    <property type="component" value="Linkage Group LG03"/>
</dbReference>
<reference evidence="1 2" key="2">
    <citation type="journal article" date="2022" name="Mol. Ecol. Resour.">
        <title>The genomes of chicory, endive, great burdock and yacon provide insights into Asteraceae paleo-polyploidization history and plant inulin production.</title>
        <authorList>
            <person name="Fan W."/>
            <person name="Wang S."/>
            <person name="Wang H."/>
            <person name="Wang A."/>
            <person name="Jiang F."/>
            <person name="Liu H."/>
            <person name="Zhao H."/>
            <person name="Xu D."/>
            <person name="Zhang Y."/>
        </authorList>
    </citation>
    <scope>NUCLEOTIDE SEQUENCE [LARGE SCALE GENOMIC DNA]</scope>
    <source>
        <strain evidence="2">cv. Niubang</strain>
    </source>
</reference>
<evidence type="ECO:0000313" key="2">
    <source>
        <dbReference type="Proteomes" id="UP001055879"/>
    </source>
</evidence>
<protein>
    <submittedName>
        <fullName evidence="1">Uncharacterized protein</fullName>
    </submittedName>
</protein>
<name>A0ACB9DKZ2_ARCLA</name>
<gene>
    <name evidence="1" type="ORF">L6452_09595</name>
</gene>
<proteinExistence type="predicted"/>
<accession>A0ACB9DKZ2</accession>
<comment type="caution">
    <text evidence="1">The sequence shown here is derived from an EMBL/GenBank/DDBJ whole genome shotgun (WGS) entry which is preliminary data.</text>
</comment>
<dbReference type="EMBL" id="CM042049">
    <property type="protein sequence ID" value="KAI3747148.1"/>
    <property type="molecule type" value="Genomic_DNA"/>
</dbReference>